<gene>
    <name evidence="8" type="primary">amrS</name>
    <name evidence="8" type="ORF">GOQ27_09010</name>
</gene>
<dbReference type="SFLD" id="SFLDG01101">
    <property type="entry name" value="Uncharacterised_Radical_SAM_Su"/>
    <property type="match status" value="1"/>
</dbReference>
<evidence type="ECO:0000259" key="7">
    <source>
        <dbReference type="PROSITE" id="PS51918"/>
    </source>
</evidence>
<dbReference type="GO" id="GO:0046872">
    <property type="term" value="F:metal ion binding"/>
    <property type="evidence" value="ECO:0007669"/>
    <property type="project" value="UniProtKB-KW"/>
</dbReference>
<dbReference type="InterPro" id="IPR027596">
    <property type="entry name" value="AmmeMemoSam_rS"/>
</dbReference>
<dbReference type="Pfam" id="PF04055">
    <property type="entry name" value="Radical_SAM"/>
    <property type="match status" value="1"/>
</dbReference>
<feature type="binding site" evidence="6">
    <location>
        <position position="87"/>
    </location>
    <ligand>
        <name>[4Fe-4S] cluster</name>
        <dbReference type="ChEBI" id="CHEBI:49883"/>
        <note>4Fe-4S-S-AdoMet</note>
    </ligand>
</feature>
<dbReference type="PANTHER" id="PTHR30352">
    <property type="entry name" value="PYRUVATE FORMATE-LYASE-ACTIVATING ENZYME"/>
    <property type="match status" value="1"/>
</dbReference>
<comment type="cofactor">
    <cofactor evidence="6">
        <name>[4Fe-4S] cluster</name>
        <dbReference type="ChEBI" id="CHEBI:49883"/>
    </cofactor>
    <text evidence="6">Binds 1 [4Fe-4S] cluster. The cluster is coordinated with 3 cysteines and an exchangeable S-adenosyl-L-methionine.</text>
</comment>
<keyword evidence="1" id="KW-0004">4Fe-4S</keyword>
<evidence type="ECO:0000256" key="6">
    <source>
        <dbReference type="PIRSR" id="PIRSR004869-50"/>
    </source>
</evidence>
<feature type="binding site" evidence="6">
    <location>
        <position position="83"/>
    </location>
    <ligand>
        <name>[4Fe-4S] cluster</name>
        <dbReference type="ChEBI" id="CHEBI:49883"/>
        <note>4Fe-4S-S-AdoMet</note>
    </ligand>
</feature>
<dbReference type="PROSITE" id="PS51918">
    <property type="entry name" value="RADICAL_SAM"/>
    <property type="match status" value="1"/>
</dbReference>
<sequence>MKKKAMFYKRLDDDKVHCYLCPHNCLIKEGDLGKCSVRLNEEGSLFSTNYGQVTALSLDPIEKKPLKFFKPNSKILSVGSFGCNLTCSFCQNYSIAQFTDYHSHSQQVSVRELSDTVFNTSDNIGVAFTYNEPSIWYEYVFESAKLIKERDKNKSVVLVTNGFISEEPLKELLPFVDAMNIDLKAFSNEYYENICGGRINPVLKSIEIAAKECHVEVTTLLVTGENDNLEEIEDLSKFLGSIDRDIPLHLARYFPMYKMDNPPTNIDLMYEAKEIASKHLNNVVLGNV</sequence>
<keyword evidence="4 6" id="KW-0408">Iron</keyword>
<accession>A0A942UZV1</accession>
<dbReference type="GO" id="GO:0051539">
    <property type="term" value="F:4 iron, 4 sulfur cluster binding"/>
    <property type="evidence" value="ECO:0007669"/>
    <property type="project" value="UniProtKB-KW"/>
</dbReference>
<keyword evidence="9" id="KW-1185">Reference proteome</keyword>
<reference evidence="8" key="1">
    <citation type="submission" date="2019-12" db="EMBL/GenBank/DDBJ databases">
        <title>Clostridiaceae gen. nov. sp. nov., isolated from sediment in Xinjiang, China.</title>
        <authorList>
            <person name="Zhang R."/>
        </authorList>
    </citation>
    <scope>NUCLEOTIDE SEQUENCE</scope>
    <source>
        <strain evidence="8">D2Q-11</strain>
    </source>
</reference>
<dbReference type="Proteomes" id="UP000724672">
    <property type="component" value="Unassembled WGS sequence"/>
</dbReference>
<dbReference type="Gene3D" id="3.20.20.70">
    <property type="entry name" value="Aldolase class I"/>
    <property type="match status" value="1"/>
</dbReference>
<evidence type="ECO:0000256" key="3">
    <source>
        <dbReference type="ARBA" id="ARBA00022723"/>
    </source>
</evidence>
<dbReference type="SFLD" id="SFLDS00029">
    <property type="entry name" value="Radical_SAM"/>
    <property type="match status" value="1"/>
</dbReference>
<dbReference type="GO" id="GO:0003824">
    <property type="term" value="F:catalytic activity"/>
    <property type="evidence" value="ECO:0007669"/>
    <property type="project" value="InterPro"/>
</dbReference>
<evidence type="ECO:0000256" key="1">
    <source>
        <dbReference type="ARBA" id="ARBA00022485"/>
    </source>
</evidence>
<protein>
    <submittedName>
        <fullName evidence="8">AmmeMemoRadiSam system radical SAM enzyme</fullName>
    </submittedName>
</protein>
<feature type="domain" description="Radical SAM core" evidence="7">
    <location>
        <begin position="68"/>
        <end position="285"/>
    </location>
</feature>
<dbReference type="InterPro" id="IPR058240">
    <property type="entry name" value="rSAM_sf"/>
</dbReference>
<dbReference type="EMBL" id="WSFT01000036">
    <property type="protein sequence ID" value="MBS4538602.1"/>
    <property type="molecule type" value="Genomic_DNA"/>
</dbReference>
<name>A0A942UZV1_9FIRM</name>
<evidence type="ECO:0000256" key="5">
    <source>
        <dbReference type="ARBA" id="ARBA00023014"/>
    </source>
</evidence>
<dbReference type="InterPro" id="IPR034457">
    <property type="entry name" value="Organic_radical-activating"/>
</dbReference>
<dbReference type="NCBIfam" id="TIGR04337">
    <property type="entry name" value="AmmeMemoSam_rS"/>
    <property type="match status" value="1"/>
</dbReference>
<evidence type="ECO:0000256" key="2">
    <source>
        <dbReference type="ARBA" id="ARBA00022691"/>
    </source>
</evidence>
<evidence type="ECO:0000313" key="8">
    <source>
        <dbReference type="EMBL" id="MBS4538602.1"/>
    </source>
</evidence>
<dbReference type="SMART" id="SM00729">
    <property type="entry name" value="Elp3"/>
    <property type="match status" value="1"/>
</dbReference>
<dbReference type="InterPro" id="IPR007197">
    <property type="entry name" value="rSAM"/>
</dbReference>
<proteinExistence type="predicted"/>
<dbReference type="PIRSF" id="PIRSF004869">
    <property type="entry name" value="PflX_prd"/>
    <property type="match status" value="1"/>
</dbReference>
<dbReference type="InterPro" id="IPR013785">
    <property type="entry name" value="Aldolase_TIM"/>
</dbReference>
<keyword evidence="5 6" id="KW-0411">Iron-sulfur</keyword>
<dbReference type="SUPFAM" id="SSF102114">
    <property type="entry name" value="Radical SAM enzymes"/>
    <property type="match status" value="1"/>
</dbReference>
<dbReference type="InterPro" id="IPR016431">
    <property type="entry name" value="Pyrv-formate_lyase-activ_prd"/>
</dbReference>
<dbReference type="InterPro" id="IPR006638">
    <property type="entry name" value="Elp3/MiaA/NifB-like_rSAM"/>
</dbReference>
<keyword evidence="2 6" id="KW-0949">S-adenosyl-L-methionine</keyword>
<evidence type="ECO:0000256" key="4">
    <source>
        <dbReference type="ARBA" id="ARBA00023004"/>
    </source>
</evidence>
<dbReference type="RefSeq" id="WP_203366646.1">
    <property type="nucleotide sequence ID" value="NZ_WSFT01000036.1"/>
</dbReference>
<organism evidence="8 9">
    <name type="scientific">Anaeromonas frigoriresistens</name>
    <dbReference type="NCBI Taxonomy" id="2683708"/>
    <lineage>
        <taxon>Bacteria</taxon>
        <taxon>Bacillati</taxon>
        <taxon>Bacillota</taxon>
        <taxon>Tissierellia</taxon>
        <taxon>Tissierellales</taxon>
        <taxon>Thermohalobacteraceae</taxon>
        <taxon>Anaeromonas</taxon>
    </lineage>
</organism>
<feature type="binding site" evidence="6">
    <location>
        <position position="90"/>
    </location>
    <ligand>
        <name>[4Fe-4S] cluster</name>
        <dbReference type="ChEBI" id="CHEBI:49883"/>
        <note>4Fe-4S-S-AdoMet</note>
    </ligand>
</feature>
<comment type="caution">
    <text evidence="8">The sequence shown here is derived from an EMBL/GenBank/DDBJ whole genome shotgun (WGS) entry which is preliminary data.</text>
</comment>
<dbReference type="CDD" id="cd01335">
    <property type="entry name" value="Radical_SAM"/>
    <property type="match status" value="1"/>
</dbReference>
<evidence type="ECO:0000313" key="9">
    <source>
        <dbReference type="Proteomes" id="UP000724672"/>
    </source>
</evidence>
<keyword evidence="3 6" id="KW-0479">Metal-binding</keyword>
<dbReference type="AlphaFoldDB" id="A0A942UZV1"/>
<dbReference type="PANTHER" id="PTHR30352:SF5">
    <property type="entry name" value="PYRUVATE FORMATE-LYASE 1-ACTIVATING ENZYME"/>
    <property type="match status" value="1"/>
</dbReference>